<evidence type="ECO:0000313" key="1">
    <source>
        <dbReference type="EMBL" id="MCB5199351.1"/>
    </source>
</evidence>
<dbReference type="Gene3D" id="3.40.50.2000">
    <property type="entry name" value="Glycogen Phosphorylase B"/>
    <property type="match status" value="1"/>
</dbReference>
<sequence>MTGPAIFFHSDAIEGEGKDLVGRRSAGQSFLRGFLRHVPGEMVHALVETPAAAKAFDAVARGLGETRTLSAVALNSGADFTGVGTIFFPGPGYMQAAWQRQRFGAAACSLVGITHTVSTRRVMEGLHKLLAEPVHDWDAVICTSRAVQSVVARQMEEEVLFYADRFGATRMPIPQLPVIPLGIHADDFAQRDGARAAMRARFGADDAFVVMTMGRLTSVEKANPVPLYLALEQVAQDLGRPVHLWQVGWANRENEAALHRDAAAVFCPSVKVVQIDGRDADIRRDIWAGADVFTLPVDNIQETFGLVPVEAMAAGLPVVMPDWNGFHDTVVQGETGMLIPTRMTGPGHPVGADLAARFADGRDGYLHHLSLIQQQTQIDVAAYADALRALARDAGLRGRMGQAGVAHVRARYDWAAVIPQYLALGDELAARRAAAKTRPAVMPLQIDPFDLYSGYPTDHVTTDWVVSQVRPMGQDALAALDALNGRGLYQRKQLPDARILGFVDAAGRAGMARIGDIAAAMGLRSDLAIAAALFLAKYDYLKLDPAPPQ</sequence>
<dbReference type="Pfam" id="PF13692">
    <property type="entry name" value="Glyco_trans_1_4"/>
    <property type="match status" value="1"/>
</dbReference>
<dbReference type="RefSeq" id="WP_226748107.1">
    <property type="nucleotide sequence ID" value="NZ_JAJATZ010000003.1"/>
</dbReference>
<reference evidence="1" key="1">
    <citation type="submission" date="2021-10" db="EMBL/GenBank/DDBJ databases">
        <title>Loktanella gaetbuli sp. nov., isolated from a tidal flat.</title>
        <authorList>
            <person name="Park S."/>
            <person name="Yoon J.-H."/>
        </authorList>
    </citation>
    <scope>NUCLEOTIDE SEQUENCE</scope>
    <source>
        <strain evidence="1">TSTF-M6</strain>
    </source>
</reference>
<dbReference type="EMBL" id="JAJATZ010000003">
    <property type="protein sequence ID" value="MCB5199351.1"/>
    <property type="molecule type" value="Genomic_DNA"/>
</dbReference>
<gene>
    <name evidence="1" type="ORF">LGQ03_08860</name>
</gene>
<organism evidence="1 2">
    <name type="scientific">Loktanella gaetbuli</name>
    <dbReference type="NCBI Taxonomy" id="2881335"/>
    <lineage>
        <taxon>Bacteria</taxon>
        <taxon>Pseudomonadati</taxon>
        <taxon>Pseudomonadota</taxon>
        <taxon>Alphaproteobacteria</taxon>
        <taxon>Rhodobacterales</taxon>
        <taxon>Roseobacteraceae</taxon>
        <taxon>Loktanella</taxon>
    </lineage>
</organism>
<dbReference type="CDD" id="cd03801">
    <property type="entry name" value="GT4_PimA-like"/>
    <property type="match status" value="1"/>
</dbReference>
<name>A0ABS8BV12_9RHOB</name>
<protein>
    <submittedName>
        <fullName evidence="1">Glycosyltransferase family 4 protein</fullName>
    </submittedName>
</protein>
<comment type="caution">
    <text evidence="1">The sequence shown here is derived from an EMBL/GenBank/DDBJ whole genome shotgun (WGS) entry which is preliminary data.</text>
</comment>
<accession>A0ABS8BV12</accession>
<evidence type="ECO:0000313" key="2">
    <source>
        <dbReference type="Proteomes" id="UP001138961"/>
    </source>
</evidence>
<dbReference type="PANTHER" id="PTHR12526:SF630">
    <property type="entry name" value="GLYCOSYLTRANSFERASE"/>
    <property type="match status" value="1"/>
</dbReference>
<dbReference type="SUPFAM" id="SSF53756">
    <property type="entry name" value="UDP-Glycosyltransferase/glycogen phosphorylase"/>
    <property type="match status" value="1"/>
</dbReference>
<proteinExistence type="predicted"/>
<dbReference type="PANTHER" id="PTHR12526">
    <property type="entry name" value="GLYCOSYLTRANSFERASE"/>
    <property type="match status" value="1"/>
</dbReference>
<dbReference type="Proteomes" id="UP001138961">
    <property type="component" value="Unassembled WGS sequence"/>
</dbReference>
<keyword evidence="2" id="KW-1185">Reference proteome</keyword>